<organism evidence="1 2">
    <name type="scientific">Smittium mucronatum</name>
    <dbReference type="NCBI Taxonomy" id="133383"/>
    <lineage>
        <taxon>Eukaryota</taxon>
        <taxon>Fungi</taxon>
        <taxon>Fungi incertae sedis</taxon>
        <taxon>Zoopagomycota</taxon>
        <taxon>Kickxellomycotina</taxon>
        <taxon>Harpellomycetes</taxon>
        <taxon>Harpellales</taxon>
        <taxon>Legeriomycetaceae</taxon>
        <taxon>Smittium</taxon>
    </lineage>
</organism>
<dbReference type="EMBL" id="LSSL01002427">
    <property type="protein sequence ID" value="OLY81465.1"/>
    <property type="molecule type" value="Genomic_DNA"/>
</dbReference>
<name>A0A1R0GX96_9FUNG</name>
<dbReference type="Proteomes" id="UP000187455">
    <property type="component" value="Unassembled WGS sequence"/>
</dbReference>
<evidence type="ECO:0000313" key="2">
    <source>
        <dbReference type="Proteomes" id="UP000187455"/>
    </source>
</evidence>
<evidence type="ECO:0000313" key="1">
    <source>
        <dbReference type="EMBL" id="OLY81465.1"/>
    </source>
</evidence>
<reference evidence="1 2" key="1">
    <citation type="journal article" date="2016" name="Mol. Biol. Evol.">
        <title>Genome-Wide Survey of Gut Fungi (Harpellales) Reveals the First Horizontally Transferred Ubiquitin Gene from a Mosquito Host.</title>
        <authorList>
            <person name="Wang Y."/>
            <person name="White M.M."/>
            <person name="Kvist S."/>
            <person name="Moncalvo J.M."/>
        </authorList>
    </citation>
    <scope>NUCLEOTIDE SEQUENCE [LARGE SCALE GENOMIC DNA]</scope>
    <source>
        <strain evidence="1 2">ALG-7-W6</strain>
    </source>
</reference>
<gene>
    <name evidence="1" type="ORF">AYI68_g4430</name>
</gene>
<sequence>MERFRKFRKSNRKNRKISGEEYRKTLIAQIIVLQRPYNTYFNKTDHIIWTLENFLVKQTLKQIKRNRLEVVDIIFDQPLFDEIRNSKDSSQDICISSSPNKRIRSEVQLATSGKHFQEDTSDLSIQNEKLFINKDLEFIFTENTYFYFLEEKYKHVFVIDVSDSMFSLDIETGKPLIDLAIDV</sequence>
<comment type="caution">
    <text evidence="1">The sequence shown here is derived from an EMBL/GenBank/DDBJ whole genome shotgun (WGS) entry which is preliminary data.</text>
</comment>
<keyword evidence="2" id="KW-1185">Reference proteome</keyword>
<protein>
    <submittedName>
        <fullName evidence="1">Uncharacterized protein</fullName>
    </submittedName>
</protein>
<dbReference type="AlphaFoldDB" id="A0A1R0GX96"/>
<proteinExistence type="predicted"/>
<dbReference type="OrthoDB" id="43547at2759"/>
<accession>A0A1R0GX96</accession>